<sequence length="306" mass="33721">MNAKRDCVECDQDCTKGDLFNGDVREFLTLEDLNFEDLKLEDYTSFFPGTSPSTSPLPLPPSSQTISARQLRDEVLYTLQNCPTLDEPNRQSLRWTSKRSTATEPAYESPSLFVIPSSVGIFQLRPAWQTETDFRGAARSGYGTRYQIIAPKQWPVTNSSLASRPLDTLPLIRYGETWGNVDTADIPLEDGVVWVDQGGLPYGLTVLEDTKLGLSRGDQYHLHPVDWAAYEVLGAPPDLGEGIGELVGQIFLDRSNESAVTVAESGGETIQGEGKLLLHTHARPPAPFFSVSSAAWSLGDVYMFDL</sequence>
<proteinExistence type="predicted"/>
<dbReference type="EMBL" id="JAKWFO010000013">
    <property type="protein sequence ID" value="KAI9632978.1"/>
    <property type="molecule type" value="Genomic_DNA"/>
</dbReference>
<reference evidence="1" key="1">
    <citation type="journal article" date="2022" name="G3 (Bethesda)">
        <title>High quality genome of the basidiomycete yeast Dioszegia hungarica PDD-24b-2 isolated from cloud water.</title>
        <authorList>
            <person name="Jarrige D."/>
            <person name="Haridas S."/>
            <person name="Bleykasten-Grosshans C."/>
            <person name="Joly M."/>
            <person name="Nadalig T."/>
            <person name="Sancelme M."/>
            <person name="Vuilleumier S."/>
            <person name="Grigoriev I.V."/>
            <person name="Amato P."/>
            <person name="Bringel F."/>
        </authorList>
    </citation>
    <scope>NUCLEOTIDE SEQUENCE</scope>
    <source>
        <strain evidence="1">PDD-24b-2</strain>
    </source>
</reference>
<organism evidence="1 2">
    <name type="scientific">Dioszegia hungarica</name>
    <dbReference type="NCBI Taxonomy" id="4972"/>
    <lineage>
        <taxon>Eukaryota</taxon>
        <taxon>Fungi</taxon>
        <taxon>Dikarya</taxon>
        <taxon>Basidiomycota</taxon>
        <taxon>Agaricomycotina</taxon>
        <taxon>Tremellomycetes</taxon>
        <taxon>Tremellales</taxon>
        <taxon>Bulleribasidiaceae</taxon>
        <taxon>Dioszegia</taxon>
    </lineage>
</organism>
<dbReference type="Proteomes" id="UP001164286">
    <property type="component" value="Unassembled WGS sequence"/>
</dbReference>
<dbReference type="AlphaFoldDB" id="A0AA38H2F8"/>
<dbReference type="RefSeq" id="XP_052942755.1">
    <property type="nucleotide sequence ID" value="XM_053091064.1"/>
</dbReference>
<accession>A0AA38H2F8</accession>
<evidence type="ECO:0000313" key="1">
    <source>
        <dbReference type="EMBL" id="KAI9632978.1"/>
    </source>
</evidence>
<keyword evidence="2" id="KW-1185">Reference proteome</keyword>
<protein>
    <submittedName>
        <fullName evidence="1">Uncharacterized protein</fullName>
    </submittedName>
</protein>
<evidence type="ECO:0000313" key="2">
    <source>
        <dbReference type="Proteomes" id="UP001164286"/>
    </source>
</evidence>
<comment type="caution">
    <text evidence="1">The sequence shown here is derived from an EMBL/GenBank/DDBJ whole genome shotgun (WGS) entry which is preliminary data.</text>
</comment>
<gene>
    <name evidence="1" type="ORF">MKK02DRAFT_40358</name>
</gene>
<dbReference type="GeneID" id="77730269"/>
<name>A0AA38H2F8_9TREE</name>